<proteinExistence type="inferred from homology"/>
<keyword evidence="4" id="KW-1185">Reference proteome</keyword>
<dbReference type="Gene3D" id="3.40.50.720">
    <property type="entry name" value="NAD(P)-binding Rossmann-like Domain"/>
    <property type="match status" value="1"/>
</dbReference>
<evidence type="ECO:0000256" key="1">
    <source>
        <dbReference type="ARBA" id="ARBA00009919"/>
    </source>
</evidence>
<dbReference type="Pfam" id="PF00899">
    <property type="entry name" value="ThiF"/>
    <property type="match status" value="1"/>
</dbReference>
<sequence>MIGERSAAVVGLGALGSVSAQHLVRSGIGRIRLIDRDVLEWSNLQRQVLYTEDDVQRMLPKAQAAAERLRSINSSVSIDPVVADLTSSNAEQLLEGFDLIIDGSDNFSVRYLINDVSLKRSIPWIYGGVVGASGMTMSFIPGKTPCFRCLFPAPPAAGSVDTCDTAGVISPAVDLIASIQAAEALKWLSGNSDAMQRTLFQVDLWHHRYISLDVSKSKRDDCPACSKDQYDYLDDREDGVSAVSLCGRNTIQIAPAKGTRIQLGALAARLRSAGDVEQNQFLIRFRRDKEMTAILFPDGRALIQGTEDPIVAKRIYNEIYGI</sequence>
<dbReference type="FunFam" id="3.40.50.720:FF:000080">
    <property type="entry name" value="Thiazole biosynthesis adenylyltransferase ThiF"/>
    <property type="match status" value="1"/>
</dbReference>
<dbReference type="EMBL" id="BMHP01000002">
    <property type="protein sequence ID" value="GGD74379.1"/>
    <property type="molecule type" value="Genomic_DNA"/>
</dbReference>
<dbReference type="SUPFAM" id="SSF69572">
    <property type="entry name" value="Activating enzymes of the ubiquitin-like proteins"/>
    <property type="match status" value="1"/>
</dbReference>
<dbReference type="AlphaFoldDB" id="A0A916Z4Q1"/>
<dbReference type="InterPro" id="IPR045886">
    <property type="entry name" value="ThiF/MoeB/HesA"/>
</dbReference>
<evidence type="ECO:0000313" key="4">
    <source>
        <dbReference type="Proteomes" id="UP000612456"/>
    </source>
</evidence>
<dbReference type="InterPro" id="IPR035985">
    <property type="entry name" value="Ubiquitin-activating_enz"/>
</dbReference>
<feature type="domain" description="THIF-type NAD/FAD binding fold" evidence="2">
    <location>
        <begin position="6"/>
        <end position="223"/>
    </location>
</feature>
<comment type="similarity">
    <text evidence="1">Belongs to the HesA/MoeB/ThiF family.</text>
</comment>
<dbReference type="GO" id="GO:0008146">
    <property type="term" value="F:sulfotransferase activity"/>
    <property type="evidence" value="ECO:0007669"/>
    <property type="project" value="TreeGrafter"/>
</dbReference>
<gene>
    <name evidence="3" type="ORF">GCM10010911_35340</name>
</gene>
<organism evidence="3 4">
    <name type="scientific">Paenibacillus nasutitermitis</name>
    <dbReference type="NCBI Taxonomy" id="1652958"/>
    <lineage>
        <taxon>Bacteria</taxon>
        <taxon>Bacillati</taxon>
        <taxon>Bacillota</taxon>
        <taxon>Bacilli</taxon>
        <taxon>Bacillales</taxon>
        <taxon>Paenibacillaceae</taxon>
        <taxon>Paenibacillus</taxon>
    </lineage>
</organism>
<dbReference type="InterPro" id="IPR000594">
    <property type="entry name" value="ThiF_NAD_FAD-bd"/>
</dbReference>
<dbReference type="GO" id="GO:0008641">
    <property type="term" value="F:ubiquitin-like modifier activating enzyme activity"/>
    <property type="evidence" value="ECO:0007669"/>
    <property type="project" value="InterPro"/>
</dbReference>
<evidence type="ECO:0000313" key="3">
    <source>
        <dbReference type="EMBL" id="GGD74379.1"/>
    </source>
</evidence>
<dbReference type="Proteomes" id="UP000612456">
    <property type="component" value="Unassembled WGS sequence"/>
</dbReference>
<dbReference type="GO" id="GO:0016779">
    <property type="term" value="F:nucleotidyltransferase activity"/>
    <property type="evidence" value="ECO:0007669"/>
    <property type="project" value="TreeGrafter"/>
</dbReference>
<dbReference type="PANTHER" id="PTHR10953">
    <property type="entry name" value="UBIQUITIN-ACTIVATING ENZYME E1"/>
    <property type="match status" value="1"/>
</dbReference>
<name>A0A916Z4Q1_9BACL</name>
<accession>A0A916Z4Q1</accession>
<reference evidence="3" key="1">
    <citation type="journal article" date="2014" name="Int. J. Syst. Evol. Microbiol.">
        <title>Complete genome sequence of Corynebacterium casei LMG S-19264T (=DSM 44701T), isolated from a smear-ripened cheese.</title>
        <authorList>
            <consortium name="US DOE Joint Genome Institute (JGI-PGF)"/>
            <person name="Walter F."/>
            <person name="Albersmeier A."/>
            <person name="Kalinowski J."/>
            <person name="Ruckert C."/>
        </authorList>
    </citation>
    <scope>NUCLEOTIDE SEQUENCE</scope>
    <source>
        <strain evidence="3">CGMCC 1.15178</strain>
    </source>
</reference>
<dbReference type="CDD" id="cd00757">
    <property type="entry name" value="ThiF_MoeB_HesA_family"/>
    <property type="match status" value="1"/>
</dbReference>
<dbReference type="PANTHER" id="PTHR10953:SF102">
    <property type="entry name" value="ADENYLYLTRANSFERASE AND SULFURTRANSFERASE MOCS3"/>
    <property type="match status" value="1"/>
</dbReference>
<dbReference type="GO" id="GO:0005829">
    <property type="term" value="C:cytosol"/>
    <property type="evidence" value="ECO:0007669"/>
    <property type="project" value="TreeGrafter"/>
</dbReference>
<comment type="caution">
    <text evidence="3">The sequence shown here is derived from an EMBL/GenBank/DDBJ whole genome shotgun (WGS) entry which is preliminary data.</text>
</comment>
<reference evidence="3" key="2">
    <citation type="submission" date="2020-09" db="EMBL/GenBank/DDBJ databases">
        <authorList>
            <person name="Sun Q."/>
            <person name="Zhou Y."/>
        </authorList>
    </citation>
    <scope>NUCLEOTIDE SEQUENCE</scope>
    <source>
        <strain evidence="3">CGMCC 1.15178</strain>
    </source>
</reference>
<evidence type="ECO:0000259" key="2">
    <source>
        <dbReference type="Pfam" id="PF00899"/>
    </source>
</evidence>
<dbReference type="GO" id="GO:0004792">
    <property type="term" value="F:thiosulfate-cyanide sulfurtransferase activity"/>
    <property type="evidence" value="ECO:0007669"/>
    <property type="project" value="TreeGrafter"/>
</dbReference>
<protein>
    <submittedName>
        <fullName evidence="3">Molybdopterin biosynthesis protein MoeB</fullName>
    </submittedName>
</protein>